<dbReference type="AlphaFoldDB" id="U5QPI4"/>
<sequence>MSKPAHHAASKPASLGAAISERLAEILGLLLLVALIAFTVANKVYHLI</sequence>
<feature type="transmembrane region" description="Helical" evidence="1">
    <location>
        <begin position="26"/>
        <end position="45"/>
    </location>
</feature>
<evidence type="ECO:0000256" key="1">
    <source>
        <dbReference type="SAM" id="Phobius"/>
    </source>
</evidence>
<dbReference type="STRING" id="1183438.GKIL_3278"/>
<protein>
    <submittedName>
        <fullName evidence="2">Uncharacterized protein</fullName>
    </submittedName>
</protein>
<gene>
    <name evidence="2" type="ORF">GKIL_3278</name>
</gene>
<keyword evidence="1" id="KW-0472">Membrane</keyword>
<keyword evidence="1" id="KW-0812">Transmembrane</keyword>
<evidence type="ECO:0000313" key="3">
    <source>
        <dbReference type="Proteomes" id="UP000017396"/>
    </source>
</evidence>
<evidence type="ECO:0000313" key="2">
    <source>
        <dbReference type="EMBL" id="AGY59524.1"/>
    </source>
</evidence>
<dbReference type="RefSeq" id="WP_023174809.1">
    <property type="nucleotide sequence ID" value="NC_022600.1"/>
</dbReference>
<keyword evidence="1" id="KW-1133">Transmembrane helix</keyword>
<dbReference type="Proteomes" id="UP000017396">
    <property type="component" value="Chromosome"/>
</dbReference>
<name>U5QPI4_GLOK1</name>
<keyword evidence="3" id="KW-1185">Reference proteome</keyword>
<reference evidence="2 3" key="1">
    <citation type="journal article" date="2013" name="PLoS ONE">
        <title>Cultivation and Complete Genome Sequencing of Gloeobacter kilaueensis sp. nov., from a Lava Cave in Kilauea Caldera, Hawai'i.</title>
        <authorList>
            <person name="Saw J.H."/>
            <person name="Schatz M."/>
            <person name="Brown M.V."/>
            <person name="Kunkel D.D."/>
            <person name="Foster J.S."/>
            <person name="Shick H."/>
            <person name="Christensen S."/>
            <person name="Hou S."/>
            <person name="Wan X."/>
            <person name="Donachie S.P."/>
        </authorList>
    </citation>
    <scope>NUCLEOTIDE SEQUENCE [LARGE SCALE GENOMIC DNA]</scope>
    <source>
        <strain evidence="3">JS</strain>
    </source>
</reference>
<dbReference type="HOGENOM" id="CLU_3153332_0_0_3"/>
<dbReference type="KEGG" id="glj:GKIL_3278"/>
<dbReference type="EMBL" id="CP003587">
    <property type="protein sequence ID" value="AGY59524.1"/>
    <property type="molecule type" value="Genomic_DNA"/>
</dbReference>
<proteinExistence type="predicted"/>
<organism evidence="2 3">
    <name type="scientific">Gloeobacter kilaueensis (strain ATCC BAA-2537 / CCAP 1431/1 / ULC 316 / JS1)</name>
    <dbReference type="NCBI Taxonomy" id="1183438"/>
    <lineage>
        <taxon>Bacteria</taxon>
        <taxon>Bacillati</taxon>
        <taxon>Cyanobacteriota</taxon>
        <taxon>Cyanophyceae</taxon>
        <taxon>Gloeobacterales</taxon>
        <taxon>Gloeobacteraceae</taxon>
        <taxon>Gloeobacter</taxon>
    </lineage>
</organism>
<accession>U5QPI4</accession>